<proteinExistence type="predicted"/>
<evidence type="ECO:0000313" key="1">
    <source>
        <dbReference type="EMBL" id="MDT0574823.1"/>
    </source>
</evidence>
<dbReference type="SUPFAM" id="SSF102400">
    <property type="entry name" value="DNA polymerase III chi subunit"/>
    <property type="match status" value="1"/>
</dbReference>
<dbReference type="Pfam" id="PF04364">
    <property type="entry name" value="DNA_pol3_chi"/>
    <property type="match status" value="1"/>
</dbReference>
<keyword evidence="1" id="KW-0808">Transferase</keyword>
<dbReference type="InterPro" id="IPR036768">
    <property type="entry name" value="PolIII_chi_sf"/>
</dbReference>
<keyword evidence="1" id="KW-0548">Nucleotidyltransferase</keyword>
<dbReference type="Proteomes" id="UP001259803">
    <property type="component" value="Unassembled WGS sequence"/>
</dbReference>
<comment type="caution">
    <text evidence="1">The sequence shown here is derived from an EMBL/GenBank/DDBJ whole genome shotgun (WGS) entry which is preliminary data.</text>
</comment>
<sequence>MNGSGAMRVDFYHLTRDPAPVAIAEIARKALAAGHRMLVVSDDKAQRRAISDALWQAEGFLAHGEAACPEAGDGGAGDHKAANDHDGEAATDARQSLLIAGDTRAVNNASVVVFADGIWREDAVRFTRALLFFDESRIAAARQCWSLLKRQQDGELHYWKQAQNGWKEGP</sequence>
<organism evidence="1 2">
    <name type="scientific">Croceicoccus esteveae</name>
    <dbReference type="NCBI Taxonomy" id="3075597"/>
    <lineage>
        <taxon>Bacteria</taxon>
        <taxon>Pseudomonadati</taxon>
        <taxon>Pseudomonadota</taxon>
        <taxon>Alphaproteobacteria</taxon>
        <taxon>Sphingomonadales</taxon>
        <taxon>Erythrobacteraceae</taxon>
        <taxon>Croceicoccus</taxon>
    </lineage>
</organism>
<reference evidence="1 2" key="1">
    <citation type="submission" date="2023-09" db="EMBL/GenBank/DDBJ databases">
        <authorList>
            <person name="Rey-Velasco X."/>
        </authorList>
    </citation>
    <scope>NUCLEOTIDE SEQUENCE [LARGE SCALE GENOMIC DNA]</scope>
    <source>
        <strain evidence="1 2">F390</strain>
    </source>
</reference>
<dbReference type="EC" id="2.7.7.7" evidence="1"/>
<keyword evidence="2" id="KW-1185">Reference proteome</keyword>
<dbReference type="EMBL" id="JAVRHS010000001">
    <property type="protein sequence ID" value="MDT0574823.1"/>
    <property type="molecule type" value="Genomic_DNA"/>
</dbReference>
<evidence type="ECO:0000313" key="2">
    <source>
        <dbReference type="Proteomes" id="UP001259803"/>
    </source>
</evidence>
<dbReference type="GO" id="GO:0003887">
    <property type="term" value="F:DNA-directed DNA polymerase activity"/>
    <property type="evidence" value="ECO:0007669"/>
    <property type="project" value="UniProtKB-EC"/>
</dbReference>
<gene>
    <name evidence="1" type="ORF">RM533_01345</name>
</gene>
<name>A0ABU2ZDZ6_9SPHN</name>
<dbReference type="RefSeq" id="WP_311339383.1">
    <property type="nucleotide sequence ID" value="NZ_JAVRHS010000001.1"/>
</dbReference>
<accession>A0ABU2ZDZ6</accession>
<protein>
    <submittedName>
        <fullName evidence="1">DNA polymerase III subunit chi</fullName>
        <ecNumber evidence="1">2.7.7.7</ecNumber>
    </submittedName>
</protein>
<dbReference type="InterPro" id="IPR007459">
    <property type="entry name" value="DNA_pol3_chi"/>
</dbReference>
<dbReference type="Gene3D" id="3.40.50.10110">
    <property type="entry name" value="DNA polymerase III subunit chi"/>
    <property type="match status" value="1"/>
</dbReference>